<dbReference type="InterPro" id="IPR051205">
    <property type="entry name" value="UbiH/COQ6_monooxygenase"/>
</dbReference>
<dbReference type="Gene3D" id="3.50.50.60">
    <property type="entry name" value="FAD/NAD(P)-binding domain"/>
    <property type="match status" value="1"/>
</dbReference>
<name>A0AAV8Z9T3_9CUCU</name>
<organism evidence="1 2">
    <name type="scientific">Aromia moschata</name>
    <dbReference type="NCBI Taxonomy" id="1265417"/>
    <lineage>
        <taxon>Eukaryota</taxon>
        <taxon>Metazoa</taxon>
        <taxon>Ecdysozoa</taxon>
        <taxon>Arthropoda</taxon>
        <taxon>Hexapoda</taxon>
        <taxon>Insecta</taxon>
        <taxon>Pterygota</taxon>
        <taxon>Neoptera</taxon>
        <taxon>Endopterygota</taxon>
        <taxon>Coleoptera</taxon>
        <taxon>Polyphaga</taxon>
        <taxon>Cucujiformia</taxon>
        <taxon>Chrysomeloidea</taxon>
        <taxon>Cerambycidae</taxon>
        <taxon>Cerambycinae</taxon>
        <taxon>Callichromatini</taxon>
        <taxon>Aromia</taxon>
    </lineage>
</organism>
<evidence type="ECO:0000313" key="1">
    <source>
        <dbReference type="EMBL" id="KAJ8960297.1"/>
    </source>
</evidence>
<sequence>MALVKLLVDKTPNLRAASRKIRVYILRECSNENRNHYDIAIAGGGMVGTTLACTLGKNFKLSNKRILLLESGKKKPWTLPEKYNNRVVSINPGTHKLLNDINAWRHINNNRFATVKRLQVWDAVSDSSITFGDETSSENVSYIVENDLLLAAANEELKDTGNVDILYGAKVKDYHLPEYHEKNVQISTEDGRKYSCDLLFVIEITQV</sequence>
<keyword evidence="2" id="KW-1185">Reference proteome</keyword>
<evidence type="ECO:0000313" key="2">
    <source>
        <dbReference type="Proteomes" id="UP001162162"/>
    </source>
</evidence>
<evidence type="ECO:0008006" key="3">
    <source>
        <dbReference type="Google" id="ProtNLM"/>
    </source>
</evidence>
<proteinExistence type="predicted"/>
<comment type="caution">
    <text evidence="1">The sequence shown here is derived from an EMBL/GenBank/DDBJ whole genome shotgun (WGS) entry which is preliminary data.</text>
</comment>
<dbReference type="AlphaFoldDB" id="A0AAV8Z9T3"/>
<dbReference type="Proteomes" id="UP001162162">
    <property type="component" value="Unassembled WGS sequence"/>
</dbReference>
<protein>
    <recommendedName>
        <fullName evidence="3">Ubiquinone biosynthesis monooxygenase COQ6</fullName>
    </recommendedName>
</protein>
<dbReference type="SUPFAM" id="SSF51905">
    <property type="entry name" value="FAD/NAD(P)-binding domain"/>
    <property type="match status" value="1"/>
</dbReference>
<dbReference type="PANTHER" id="PTHR43876:SF7">
    <property type="entry name" value="UBIQUINONE BIOSYNTHESIS MONOOXYGENASE COQ6, MITOCHONDRIAL"/>
    <property type="match status" value="1"/>
</dbReference>
<dbReference type="PANTHER" id="PTHR43876">
    <property type="entry name" value="UBIQUINONE BIOSYNTHESIS MONOOXYGENASE COQ6, MITOCHONDRIAL"/>
    <property type="match status" value="1"/>
</dbReference>
<dbReference type="GO" id="GO:0005739">
    <property type="term" value="C:mitochondrion"/>
    <property type="evidence" value="ECO:0007669"/>
    <property type="project" value="TreeGrafter"/>
</dbReference>
<dbReference type="InterPro" id="IPR036188">
    <property type="entry name" value="FAD/NAD-bd_sf"/>
</dbReference>
<reference evidence="1" key="1">
    <citation type="journal article" date="2023" name="Insect Mol. Biol.">
        <title>Genome sequencing provides insights into the evolution of gene families encoding plant cell wall-degrading enzymes in longhorned beetles.</title>
        <authorList>
            <person name="Shin N.R."/>
            <person name="Okamura Y."/>
            <person name="Kirsch R."/>
            <person name="Pauchet Y."/>
        </authorList>
    </citation>
    <scope>NUCLEOTIDE SEQUENCE</scope>
    <source>
        <strain evidence="1">AMC_N1</strain>
    </source>
</reference>
<accession>A0AAV8Z9T3</accession>
<gene>
    <name evidence="1" type="ORF">NQ318_004023</name>
</gene>
<dbReference type="EMBL" id="JAPWTK010000009">
    <property type="protein sequence ID" value="KAJ8960297.1"/>
    <property type="molecule type" value="Genomic_DNA"/>
</dbReference>